<evidence type="ECO:0000313" key="3">
    <source>
        <dbReference type="Proteomes" id="UP000663912"/>
    </source>
</evidence>
<dbReference type="InterPro" id="IPR036412">
    <property type="entry name" value="HAD-like_sf"/>
</dbReference>
<proteinExistence type="predicted"/>
<dbReference type="KEGG" id="arui:G6M88_25770"/>
<evidence type="ECO:0000313" key="2">
    <source>
        <dbReference type="EMBL" id="QTG03853.1"/>
    </source>
</evidence>
<dbReference type="EMBL" id="CP049211">
    <property type="protein sequence ID" value="QTG03853.1"/>
    <property type="molecule type" value="Genomic_DNA"/>
</dbReference>
<evidence type="ECO:0000313" key="1">
    <source>
        <dbReference type="EMBL" id="NTF39950.1"/>
    </source>
</evidence>
<gene>
    <name evidence="1" type="ORF">G6L72_25030</name>
    <name evidence="2" type="ORF">G6M88_25770</name>
</gene>
<reference evidence="1 4" key="1">
    <citation type="journal article" date="2020" name="Science">
        <title>Unexpected conservation and global transmission of agrobacterial virulence plasmids.</title>
        <authorList>
            <person name="Weisberg A.J."/>
            <person name="Davis E.W. 2nd"/>
            <person name="Tabima J."/>
            <person name="Belcher M.S."/>
            <person name="Miller M."/>
            <person name="Kuo C.H."/>
            <person name="Loper J.E."/>
            <person name="Grunwald N.J."/>
            <person name="Putnam M.L."/>
            <person name="Chang J.H."/>
        </authorList>
    </citation>
    <scope>NUCLEOTIDE SEQUENCE [LARGE SCALE GENOMIC DNA]</scope>
    <source>
        <strain evidence="1 4">A19/93</strain>
    </source>
</reference>
<dbReference type="AlphaFoldDB" id="A0AAE7RBC4"/>
<organism evidence="2 3">
    <name type="scientific">Agrobacterium rubi</name>
    <dbReference type="NCBI Taxonomy" id="28099"/>
    <lineage>
        <taxon>Bacteria</taxon>
        <taxon>Pseudomonadati</taxon>
        <taxon>Pseudomonadota</taxon>
        <taxon>Alphaproteobacteria</taxon>
        <taxon>Hyphomicrobiales</taxon>
        <taxon>Rhizobiaceae</taxon>
        <taxon>Rhizobium/Agrobacterium group</taxon>
        <taxon>Agrobacterium</taxon>
    </lineage>
</organism>
<name>A0AAE7RBC4_9HYPH</name>
<sequence length="168" mass="18737">MTSKIIFIDIDGVLFPVKDHVTLGNAVLLAERQSGFLDGLRFKPEAVALVVKLAELSGAKLVLSSNWRRIWGSDADGLMRKLVAEGLPAELWHVDWYLPVLGLKPRKFDEIADWIGDHSPCRALIIDDDPILRGKIQNIGIVVTDEYHGFGFQDYRAACEYFGIEVSA</sequence>
<keyword evidence="2" id="KW-0614">Plasmid</keyword>
<dbReference type="EMBL" id="JAAMCP010000017">
    <property type="protein sequence ID" value="NTF39950.1"/>
    <property type="molecule type" value="Genomic_DNA"/>
</dbReference>
<geneLocation type="plasmid" evidence="2 3">
    <name>pW2_73_4</name>
</geneLocation>
<dbReference type="Proteomes" id="UP000663912">
    <property type="component" value="Plasmid pW2_73_4"/>
</dbReference>
<accession>A0AAE7RBC4</accession>
<keyword evidence="4" id="KW-1185">Reference proteome</keyword>
<evidence type="ECO:0000313" key="4">
    <source>
        <dbReference type="Proteomes" id="UP000822331"/>
    </source>
</evidence>
<reference evidence="2" key="2">
    <citation type="submission" date="2020-02" db="EMBL/GenBank/DDBJ databases">
        <title>Unexpected conservation and global transmission of agrobacterial virulence plasmids.</title>
        <authorList>
            <person name="Weisberg A.J."/>
            <person name="Davis E.W. II"/>
            <person name="Tabima J.R."/>
            <person name="Belcher M.S."/>
            <person name="Miller M."/>
            <person name="Kuo C.-H."/>
            <person name="Loper J.E."/>
            <person name="Grunwald N.J."/>
            <person name="Putnam M.L."/>
            <person name="Chang J.H."/>
        </authorList>
    </citation>
    <scope>NUCLEOTIDE SEQUENCE</scope>
    <source>
        <strain evidence="2">W2/73</strain>
        <plasmid evidence="2">pW2_73_4</plasmid>
    </source>
</reference>
<dbReference type="RefSeq" id="WP_065700810.1">
    <property type="nucleotide sequence ID" value="NZ_CP049211.1"/>
</dbReference>
<protein>
    <submittedName>
        <fullName evidence="2">Uncharacterized protein</fullName>
    </submittedName>
</protein>
<dbReference type="Proteomes" id="UP000822331">
    <property type="component" value="Unassembled WGS sequence"/>
</dbReference>
<dbReference type="SUPFAM" id="SSF56784">
    <property type="entry name" value="HAD-like"/>
    <property type="match status" value="1"/>
</dbReference>
<dbReference type="Pfam" id="PF18143">
    <property type="entry name" value="HAD_SAK_2"/>
    <property type="match status" value="1"/>
</dbReference>